<dbReference type="InterPro" id="IPR007379">
    <property type="entry name" value="Tim44-like_dom"/>
</dbReference>
<reference evidence="5 6" key="1">
    <citation type="submission" date="2018-08" db="EMBL/GenBank/DDBJ databases">
        <title>A genome reference for cultivated species of the human gut microbiota.</title>
        <authorList>
            <person name="Zou Y."/>
            <person name="Xue W."/>
            <person name="Luo G."/>
        </authorList>
    </citation>
    <scope>NUCLEOTIDE SEQUENCE [LARGE SCALE GENOMIC DNA]</scope>
    <source>
        <strain evidence="5 6">TF08-11</strain>
    </source>
</reference>
<name>A0A3E3E773_9FIRM</name>
<feature type="compositionally biased region" description="Low complexity" evidence="1">
    <location>
        <begin position="52"/>
        <end position="62"/>
    </location>
</feature>
<feature type="region of interest" description="Disordered" evidence="1">
    <location>
        <begin position="39"/>
        <end position="62"/>
    </location>
</feature>
<accession>A0A3E3E773</accession>
<sequence length="262" mass="29977">MLMHSYRKCNSMKKRNLCIFLLLFCFILPTPVYARAGGGGGGSSDGGGSGSSGHSSTSQRSSGPYSPLASVIQTGVFCLVAGAGGIIFSINLYKKKRKSQNLLNKIDDLDQSWNQDQLDQRIEETYYSVQKAWSKKDLSTLQKYLSPPLYDRWLIKLSFMDLRHEENVLKNIQLLDHKIVSVHDFQENEKDSFWVYIKGKMIDYTVDMETREIKEGSTKPSEFIEYWRFLRNKDTFVLDSIAQKEDKSLDVFTDFSENNPSE</sequence>
<organism evidence="5 6">
    <name type="scientific">Faecalicoccus pleomorphus</name>
    <dbReference type="NCBI Taxonomy" id="1323"/>
    <lineage>
        <taxon>Bacteria</taxon>
        <taxon>Bacillati</taxon>
        <taxon>Bacillota</taxon>
        <taxon>Erysipelotrichia</taxon>
        <taxon>Erysipelotrichales</taxon>
        <taxon>Erysipelotrichaceae</taxon>
        <taxon>Faecalicoccus</taxon>
    </lineage>
</organism>
<evidence type="ECO:0000259" key="4">
    <source>
        <dbReference type="SMART" id="SM00978"/>
    </source>
</evidence>
<dbReference type="EMBL" id="QUSK01000003">
    <property type="protein sequence ID" value="RGD77842.1"/>
    <property type="molecule type" value="Genomic_DNA"/>
</dbReference>
<dbReference type="Pfam" id="PF04280">
    <property type="entry name" value="Tim44"/>
    <property type="match status" value="1"/>
</dbReference>
<evidence type="ECO:0000256" key="2">
    <source>
        <dbReference type="SAM" id="Phobius"/>
    </source>
</evidence>
<comment type="caution">
    <text evidence="5">The sequence shown here is derived from an EMBL/GenBank/DDBJ whole genome shotgun (WGS) entry which is preliminary data.</text>
</comment>
<keyword evidence="2" id="KW-0812">Transmembrane</keyword>
<feature type="chain" id="PRO_5039054966" evidence="3">
    <location>
        <begin position="35"/>
        <end position="262"/>
    </location>
</feature>
<feature type="transmembrane region" description="Helical" evidence="2">
    <location>
        <begin position="71"/>
        <end position="93"/>
    </location>
</feature>
<protein>
    <submittedName>
        <fullName evidence="5">Tim44 domain-containing protein</fullName>
    </submittedName>
</protein>
<evidence type="ECO:0000313" key="6">
    <source>
        <dbReference type="Proteomes" id="UP000260721"/>
    </source>
</evidence>
<feature type="signal peptide" evidence="3">
    <location>
        <begin position="1"/>
        <end position="34"/>
    </location>
</feature>
<dbReference type="InterPro" id="IPR032710">
    <property type="entry name" value="NTF2-like_dom_sf"/>
</dbReference>
<evidence type="ECO:0000313" key="5">
    <source>
        <dbReference type="EMBL" id="RGD77842.1"/>
    </source>
</evidence>
<proteinExistence type="predicted"/>
<evidence type="ECO:0000256" key="1">
    <source>
        <dbReference type="SAM" id="MobiDB-lite"/>
    </source>
</evidence>
<keyword evidence="2" id="KW-0472">Membrane</keyword>
<dbReference type="SMART" id="SM00978">
    <property type="entry name" value="Tim44"/>
    <property type="match status" value="1"/>
</dbReference>
<dbReference type="SUPFAM" id="SSF54427">
    <property type="entry name" value="NTF2-like"/>
    <property type="match status" value="1"/>
</dbReference>
<feature type="compositionally biased region" description="Gly residues" evidence="1">
    <location>
        <begin position="39"/>
        <end position="51"/>
    </location>
</feature>
<feature type="domain" description="Tim44-like" evidence="4">
    <location>
        <begin position="99"/>
        <end position="243"/>
    </location>
</feature>
<keyword evidence="2" id="KW-1133">Transmembrane helix</keyword>
<dbReference type="AlphaFoldDB" id="A0A3E3E773"/>
<keyword evidence="3" id="KW-0732">Signal</keyword>
<dbReference type="Gene3D" id="3.10.450.240">
    <property type="match status" value="1"/>
</dbReference>
<evidence type="ECO:0000256" key="3">
    <source>
        <dbReference type="SAM" id="SignalP"/>
    </source>
</evidence>
<gene>
    <name evidence="5" type="ORF">DXC78_01845</name>
</gene>
<dbReference type="Proteomes" id="UP000260721">
    <property type="component" value="Unassembled WGS sequence"/>
</dbReference>